<dbReference type="InterPro" id="IPR036388">
    <property type="entry name" value="WH-like_DNA-bd_sf"/>
</dbReference>
<evidence type="ECO:0000259" key="5">
    <source>
        <dbReference type="PROSITE" id="PS50931"/>
    </source>
</evidence>
<dbReference type="InterPro" id="IPR036390">
    <property type="entry name" value="WH_DNA-bd_sf"/>
</dbReference>
<dbReference type="Gene3D" id="3.40.190.290">
    <property type="match status" value="1"/>
</dbReference>
<dbReference type="PROSITE" id="PS50931">
    <property type="entry name" value="HTH_LYSR"/>
    <property type="match status" value="1"/>
</dbReference>
<dbReference type="PANTHER" id="PTHR30419">
    <property type="entry name" value="HTH-TYPE TRANSCRIPTIONAL REGULATOR YBHD"/>
    <property type="match status" value="1"/>
</dbReference>
<evidence type="ECO:0000313" key="6">
    <source>
        <dbReference type="EMBL" id="HIQ96615.1"/>
    </source>
</evidence>
<evidence type="ECO:0000256" key="2">
    <source>
        <dbReference type="ARBA" id="ARBA00023015"/>
    </source>
</evidence>
<evidence type="ECO:0000256" key="4">
    <source>
        <dbReference type="ARBA" id="ARBA00023163"/>
    </source>
</evidence>
<dbReference type="FunFam" id="1.10.10.10:FF:000001">
    <property type="entry name" value="LysR family transcriptional regulator"/>
    <property type="match status" value="1"/>
</dbReference>
<keyword evidence="3" id="KW-0238">DNA-binding</keyword>
<dbReference type="InterPro" id="IPR005119">
    <property type="entry name" value="LysR_subst-bd"/>
</dbReference>
<name>A0A9D0ZXF9_9FIRM</name>
<evidence type="ECO:0000313" key="7">
    <source>
        <dbReference type="Proteomes" id="UP000886886"/>
    </source>
</evidence>
<dbReference type="Pfam" id="PF00126">
    <property type="entry name" value="HTH_1"/>
    <property type="match status" value="1"/>
</dbReference>
<organism evidence="6 7">
    <name type="scientific">Candidatus Limivivens merdigallinarum</name>
    <dbReference type="NCBI Taxonomy" id="2840859"/>
    <lineage>
        <taxon>Bacteria</taxon>
        <taxon>Bacillati</taxon>
        <taxon>Bacillota</taxon>
        <taxon>Clostridia</taxon>
        <taxon>Lachnospirales</taxon>
        <taxon>Lachnospiraceae</taxon>
        <taxon>Lachnospiraceae incertae sedis</taxon>
        <taxon>Candidatus Limivivens</taxon>
    </lineage>
</organism>
<proteinExistence type="inferred from homology"/>
<sequence length="299" mass="34058">MEFRLLEYFLAVAREQNITAAAESLHISQPALSTQLKALETELGKQLLIRGVKGSRKVILTEEGMILRKRAEEMISLMRRTEEEITGSNETIAGNVFIGTGETETVRLFAQVAKKLQQKYPDIRYHISSGNAEHVLEYLDKGLIDFGLLFTEIDSQKYEAIPVPIKDTWGVLMRKDSPLAEKETICPEDLWDKPLIVSHQKGDNIYLGRWLQREESELHIVATYNLLFNASLLVDEGLGYALCYDKLINTQGSNLCFRPFSPRLEARGFIVWKKYQVFSKAAKHFLDCLIEDIPVSTCQ</sequence>
<keyword evidence="2" id="KW-0805">Transcription regulation</keyword>
<dbReference type="SUPFAM" id="SSF46785">
    <property type="entry name" value="Winged helix' DNA-binding domain"/>
    <property type="match status" value="1"/>
</dbReference>
<comment type="caution">
    <text evidence="6">The sequence shown here is derived from an EMBL/GenBank/DDBJ whole genome shotgun (WGS) entry which is preliminary data.</text>
</comment>
<dbReference type="CDD" id="cd05466">
    <property type="entry name" value="PBP2_LTTR_substrate"/>
    <property type="match status" value="1"/>
</dbReference>
<evidence type="ECO:0000256" key="1">
    <source>
        <dbReference type="ARBA" id="ARBA00009437"/>
    </source>
</evidence>
<dbReference type="GO" id="GO:0003677">
    <property type="term" value="F:DNA binding"/>
    <property type="evidence" value="ECO:0007669"/>
    <property type="project" value="UniProtKB-KW"/>
</dbReference>
<protein>
    <submittedName>
        <fullName evidence="6">LysR family transcriptional regulator</fullName>
    </submittedName>
</protein>
<reference evidence="6" key="2">
    <citation type="journal article" date="2021" name="PeerJ">
        <title>Extensive microbial diversity within the chicken gut microbiome revealed by metagenomics and culture.</title>
        <authorList>
            <person name="Gilroy R."/>
            <person name="Ravi A."/>
            <person name="Getino M."/>
            <person name="Pursley I."/>
            <person name="Horton D.L."/>
            <person name="Alikhan N.F."/>
            <person name="Baker D."/>
            <person name="Gharbi K."/>
            <person name="Hall N."/>
            <person name="Watson M."/>
            <person name="Adriaenssens E.M."/>
            <person name="Foster-Nyarko E."/>
            <person name="Jarju S."/>
            <person name="Secka A."/>
            <person name="Antonio M."/>
            <person name="Oren A."/>
            <person name="Chaudhuri R.R."/>
            <person name="La Ragione R."/>
            <person name="Hildebrand F."/>
            <person name="Pallen M.J."/>
        </authorList>
    </citation>
    <scope>NUCLEOTIDE SEQUENCE</scope>
    <source>
        <strain evidence="6">ChiSjej3B21-11622</strain>
    </source>
</reference>
<dbReference type="AlphaFoldDB" id="A0A9D0ZXF9"/>
<feature type="domain" description="HTH lysR-type" evidence="5">
    <location>
        <begin position="1"/>
        <end position="61"/>
    </location>
</feature>
<dbReference type="PRINTS" id="PR00039">
    <property type="entry name" value="HTHLYSR"/>
</dbReference>
<dbReference type="EMBL" id="DVFT01000129">
    <property type="protein sequence ID" value="HIQ96615.1"/>
    <property type="molecule type" value="Genomic_DNA"/>
</dbReference>
<reference evidence="6" key="1">
    <citation type="submission" date="2020-10" db="EMBL/GenBank/DDBJ databases">
        <authorList>
            <person name="Gilroy R."/>
        </authorList>
    </citation>
    <scope>NUCLEOTIDE SEQUENCE</scope>
    <source>
        <strain evidence="6">ChiSjej3B21-11622</strain>
    </source>
</reference>
<dbReference type="Pfam" id="PF03466">
    <property type="entry name" value="LysR_substrate"/>
    <property type="match status" value="1"/>
</dbReference>
<dbReference type="Gene3D" id="1.10.10.10">
    <property type="entry name" value="Winged helix-like DNA-binding domain superfamily/Winged helix DNA-binding domain"/>
    <property type="match status" value="1"/>
</dbReference>
<dbReference type="InterPro" id="IPR050950">
    <property type="entry name" value="HTH-type_LysR_regulators"/>
</dbReference>
<gene>
    <name evidence="6" type="ORF">IAB26_08635</name>
</gene>
<comment type="similarity">
    <text evidence="1">Belongs to the LysR transcriptional regulatory family.</text>
</comment>
<dbReference type="PANTHER" id="PTHR30419:SF8">
    <property type="entry name" value="NITROGEN ASSIMILATION TRANSCRIPTIONAL ACTIVATOR-RELATED"/>
    <property type="match status" value="1"/>
</dbReference>
<dbReference type="GO" id="GO:0005829">
    <property type="term" value="C:cytosol"/>
    <property type="evidence" value="ECO:0007669"/>
    <property type="project" value="TreeGrafter"/>
</dbReference>
<dbReference type="SUPFAM" id="SSF53850">
    <property type="entry name" value="Periplasmic binding protein-like II"/>
    <property type="match status" value="1"/>
</dbReference>
<dbReference type="Proteomes" id="UP000886886">
    <property type="component" value="Unassembled WGS sequence"/>
</dbReference>
<accession>A0A9D0ZXF9</accession>
<keyword evidence="4" id="KW-0804">Transcription</keyword>
<dbReference type="GO" id="GO:0003700">
    <property type="term" value="F:DNA-binding transcription factor activity"/>
    <property type="evidence" value="ECO:0007669"/>
    <property type="project" value="InterPro"/>
</dbReference>
<evidence type="ECO:0000256" key="3">
    <source>
        <dbReference type="ARBA" id="ARBA00023125"/>
    </source>
</evidence>
<dbReference type="InterPro" id="IPR000847">
    <property type="entry name" value="LysR_HTH_N"/>
</dbReference>